<gene>
    <name evidence="3" type="ORF">SAMN04487779_102822</name>
</gene>
<reference evidence="3 4" key="1">
    <citation type="submission" date="2016-10" db="EMBL/GenBank/DDBJ databases">
        <authorList>
            <person name="de Groot N.N."/>
        </authorList>
    </citation>
    <scope>NUCLEOTIDE SEQUENCE [LARGE SCALE GENOMIC DNA]</scope>
    <source>
        <strain evidence="3 4">CPCC 100156</strain>
    </source>
</reference>
<organism evidence="3 4">
    <name type="scientific">Belnapia rosea</name>
    <dbReference type="NCBI Taxonomy" id="938405"/>
    <lineage>
        <taxon>Bacteria</taxon>
        <taxon>Pseudomonadati</taxon>
        <taxon>Pseudomonadota</taxon>
        <taxon>Alphaproteobacteria</taxon>
        <taxon>Acetobacterales</taxon>
        <taxon>Roseomonadaceae</taxon>
        <taxon>Belnapia</taxon>
    </lineage>
</organism>
<dbReference type="Pfam" id="PF18154">
    <property type="entry name" value="pPIWI_RE_REase"/>
    <property type="match status" value="1"/>
</dbReference>
<feature type="domain" description="pPIWI-RE three-gene island" evidence="2">
    <location>
        <begin position="71"/>
        <end position="213"/>
    </location>
</feature>
<accession>A0A1G7C1J4</accession>
<sequence length="427" mass="47494">MATFPEQCEVVFRPRYGRRWKTACAADLGISRATLYRYLDDPSGVPDDVLAALTSLAAPVRPVLDDHGMVVLAASALVAVQREIDTHGFLRTPYPQAVRRTFDVGAARNLAEERSQPWPTDLRSLAELAALPLGLWAGDMAWDHDEVFAEVLLVENGEVTPECRELAAGGRDPEQEMIERDGYDALRAACARMGDGDAFYTEWRRCVVARPVLSTISEAATAVPGLTDLEDWTGFVHRFYDVVPESLAFGDHVRTCTVSGTLLRRARKGYHTESRDPAAITAAVEGRHGTKPFRPRQTLHLKRAFRAFWCHPGVAELALARGLESLGWQVALWPRRDRVDVEAVSPGGRRIAVDVKDHLSPVGLAKRFEGFKEYEATHECFVVVPDYVVAADRRFGERFENLRRSHGKPAVALRTVSALLREAEERA</sequence>
<evidence type="ECO:0000259" key="1">
    <source>
        <dbReference type="Pfam" id="PF18154"/>
    </source>
</evidence>
<dbReference type="InterPro" id="IPR040828">
    <property type="entry name" value="pPIWI_RE_REase"/>
</dbReference>
<dbReference type="AlphaFoldDB" id="A0A1G7C1J4"/>
<proteinExistence type="predicted"/>
<feature type="domain" description="REase associating with pPIWI RE" evidence="1">
    <location>
        <begin position="313"/>
        <end position="426"/>
    </location>
</feature>
<dbReference type="Pfam" id="PF18156">
    <property type="entry name" value="pPIWI_RE_Y"/>
    <property type="match status" value="1"/>
</dbReference>
<dbReference type="EMBL" id="FMZX01000028">
    <property type="protein sequence ID" value="SDE32305.1"/>
    <property type="molecule type" value="Genomic_DNA"/>
</dbReference>
<protein>
    <submittedName>
        <fullName evidence="3">Uncharacterized protein</fullName>
    </submittedName>
</protein>
<evidence type="ECO:0000313" key="3">
    <source>
        <dbReference type="EMBL" id="SDE32305.1"/>
    </source>
</evidence>
<evidence type="ECO:0000313" key="4">
    <source>
        <dbReference type="Proteomes" id="UP000198925"/>
    </source>
</evidence>
<dbReference type="InterPro" id="IPR041191">
    <property type="entry name" value="pPIWI_RE_Y"/>
</dbReference>
<dbReference type="RefSeq" id="WP_090665019.1">
    <property type="nucleotide sequence ID" value="NZ_FMZX01000028.1"/>
</dbReference>
<evidence type="ECO:0000259" key="2">
    <source>
        <dbReference type="Pfam" id="PF18156"/>
    </source>
</evidence>
<keyword evidence="4" id="KW-1185">Reference proteome</keyword>
<name>A0A1G7C1J4_9PROT</name>
<dbReference type="Proteomes" id="UP000198925">
    <property type="component" value="Unassembled WGS sequence"/>
</dbReference>